<dbReference type="OrthoDB" id="2960375at2759"/>
<name>A0A395NPV8_TRIAR</name>
<evidence type="ECO:0000313" key="3">
    <source>
        <dbReference type="EMBL" id="RFU78100.1"/>
    </source>
</evidence>
<dbReference type="Proteomes" id="UP000266272">
    <property type="component" value="Unassembled WGS sequence"/>
</dbReference>
<keyword evidence="4" id="KW-1185">Reference proteome</keyword>
<sequence>MYRRAALNFPTARRLHGVAHQQGHHLRAPRLPRAAIDEARHTFADISRIVPNLEAPDLSYAREPGHVHSVSEKLQQNGILKVTLGFADSKSQYLERLLWSLHQSHGHQLPIAHSATRGWFWDVLPATTSFQTANCQARSETMEEFPWHTDCSYENPPPRYFALHVLQPDRYGGGTLSVMNVERLSELLSPTTRISLARPEYLIRTPPEFTKHPSQQHIVGSLLLADEEGRPTMMRFREDLLTPLSERAAAALEELKQALQGTEAQSHSTLHLTPKTLPEQSIILIDNRRWLHARNHIKDPERHLRRVRWDAVPFPSASA</sequence>
<evidence type="ECO:0000259" key="2">
    <source>
        <dbReference type="Pfam" id="PF02668"/>
    </source>
</evidence>
<gene>
    <name evidence="3" type="ORF">TARUN_4162</name>
</gene>
<dbReference type="AlphaFoldDB" id="A0A395NPV8"/>
<evidence type="ECO:0000313" key="4">
    <source>
        <dbReference type="Proteomes" id="UP000266272"/>
    </source>
</evidence>
<reference evidence="3 4" key="1">
    <citation type="journal article" date="2018" name="PLoS Pathog.">
        <title>Evolution of structural diversity of trichothecenes, a family of toxins produced by plant pathogenic and entomopathogenic fungi.</title>
        <authorList>
            <person name="Proctor R.H."/>
            <person name="McCormick S.P."/>
            <person name="Kim H.S."/>
            <person name="Cardoza R.E."/>
            <person name="Stanley A.M."/>
            <person name="Lindo L."/>
            <person name="Kelly A."/>
            <person name="Brown D.W."/>
            <person name="Lee T."/>
            <person name="Vaughan M.M."/>
            <person name="Alexander N.J."/>
            <person name="Busman M."/>
            <person name="Gutierrez S."/>
        </authorList>
    </citation>
    <scope>NUCLEOTIDE SEQUENCE [LARGE SCALE GENOMIC DNA]</scope>
    <source>
        <strain evidence="3 4">IBT 40837</strain>
    </source>
</reference>
<comment type="caution">
    <text evidence="3">The sequence shown here is derived from an EMBL/GenBank/DDBJ whole genome shotgun (WGS) entry which is preliminary data.</text>
</comment>
<feature type="domain" description="TauD/TfdA-like" evidence="2">
    <location>
        <begin position="136"/>
        <end position="307"/>
    </location>
</feature>
<keyword evidence="1" id="KW-0560">Oxidoreductase</keyword>
<dbReference type="EMBL" id="PXOA01000235">
    <property type="protein sequence ID" value="RFU78100.1"/>
    <property type="molecule type" value="Genomic_DNA"/>
</dbReference>
<dbReference type="InterPro" id="IPR042098">
    <property type="entry name" value="TauD-like_sf"/>
</dbReference>
<organism evidence="3 4">
    <name type="scientific">Trichoderma arundinaceum</name>
    <dbReference type="NCBI Taxonomy" id="490622"/>
    <lineage>
        <taxon>Eukaryota</taxon>
        <taxon>Fungi</taxon>
        <taxon>Dikarya</taxon>
        <taxon>Ascomycota</taxon>
        <taxon>Pezizomycotina</taxon>
        <taxon>Sordariomycetes</taxon>
        <taxon>Hypocreomycetidae</taxon>
        <taxon>Hypocreales</taxon>
        <taxon>Hypocreaceae</taxon>
        <taxon>Trichoderma</taxon>
    </lineage>
</organism>
<dbReference type="GO" id="GO:0016491">
    <property type="term" value="F:oxidoreductase activity"/>
    <property type="evidence" value="ECO:0007669"/>
    <property type="project" value="UniProtKB-KW"/>
</dbReference>
<evidence type="ECO:0000256" key="1">
    <source>
        <dbReference type="ARBA" id="ARBA00023002"/>
    </source>
</evidence>
<dbReference type="STRING" id="490622.A0A395NPV8"/>
<proteinExistence type="predicted"/>
<dbReference type="InterPro" id="IPR003819">
    <property type="entry name" value="TauD/TfdA-like"/>
</dbReference>
<accession>A0A395NPV8</accession>
<dbReference type="Gene3D" id="3.60.130.10">
    <property type="entry name" value="Clavaminate synthase-like"/>
    <property type="match status" value="1"/>
</dbReference>
<protein>
    <recommendedName>
        <fullName evidence="2">TauD/TfdA-like domain-containing protein</fullName>
    </recommendedName>
</protein>
<dbReference type="SUPFAM" id="SSF51197">
    <property type="entry name" value="Clavaminate synthase-like"/>
    <property type="match status" value="1"/>
</dbReference>
<dbReference type="Pfam" id="PF02668">
    <property type="entry name" value="TauD"/>
    <property type="match status" value="1"/>
</dbReference>